<dbReference type="KEGG" id="bgz:XH91_07575"/>
<evidence type="ECO:0000313" key="2">
    <source>
        <dbReference type="EMBL" id="QAU45223.1"/>
    </source>
</evidence>
<dbReference type="EMBL" id="RDQZ01000013">
    <property type="protein sequence ID" value="RXH12361.1"/>
    <property type="molecule type" value="Genomic_DNA"/>
</dbReference>
<dbReference type="PANTHER" id="PTHR34180:SF1">
    <property type="entry name" value="BETA-ALANYL-DOPAMINE_CARCININE HYDROLASE"/>
    <property type="match status" value="1"/>
</dbReference>
<dbReference type="NCBIfam" id="NF040521">
    <property type="entry name" value="C45_proenzyme"/>
    <property type="match status" value="1"/>
</dbReference>
<organism evidence="2 4">
    <name type="scientific">Bradyrhizobium guangzhouense</name>
    <dbReference type="NCBI Taxonomy" id="1325095"/>
    <lineage>
        <taxon>Bacteria</taxon>
        <taxon>Pseudomonadati</taxon>
        <taxon>Pseudomonadota</taxon>
        <taxon>Alphaproteobacteria</taxon>
        <taxon>Hyphomicrobiales</taxon>
        <taxon>Nitrobacteraceae</taxon>
        <taxon>Bradyrhizobium</taxon>
    </lineage>
</organism>
<reference evidence="3 5" key="2">
    <citation type="submission" date="2018-10" db="EMBL/GenBank/DDBJ databases">
        <title>Bradyrhizobium sp. nov., effective nodules isolated from peanut in China.</title>
        <authorList>
            <person name="Li Y."/>
        </authorList>
    </citation>
    <scope>NUCLEOTIDE SEQUENCE [LARGE SCALE GENOMIC DNA]</scope>
    <source>
        <strain evidence="3 5">CCBAU 53426</strain>
    </source>
</reference>
<dbReference type="RefSeq" id="WP_128949999.1">
    <property type="nucleotide sequence ID" value="NZ_CP030053.1"/>
</dbReference>
<proteinExistence type="predicted"/>
<dbReference type="Proteomes" id="UP000290401">
    <property type="component" value="Unassembled WGS sequence"/>
</dbReference>
<evidence type="ECO:0000313" key="4">
    <source>
        <dbReference type="Proteomes" id="UP000288972"/>
    </source>
</evidence>
<dbReference type="Pfam" id="PF03417">
    <property type="entry name" value="AAT"/>
    <property type="match status" value="1"/>
</dbReference>
<name>A0AAE5WY12_9BRAD</name>
<dbReference type="Gene3D" id="1.10.10.2120">
    <property type="match status" value="1"/>
</dbReference>
<dbReference type="AlphaFoldDB" id="A0AAE5WY12"/>
<reference evidence="2 4" key="1">
    <citation type="submission" date="2018-06" db="EMBL/GenBank/DDBJ databases">
        <title>Comparative genomics of rhizobia nodulating Arachis hypogaea in China.</title>
        <authorList>
            <person name="Li Y."/>
        </authorList>
    </citation>
    <scope>NUCLEOTIDE SEQUENCE [LARGE SCALE GENOMIC DNA]</scope>
    <source>
        <strain evidence="2 4">CCBAU 51670</strain>
    </source>
</reference>
<dbReference type="EMBL" id="CP030053">
    <property type="protein sequence ID" value="QAU45223.1"/>
    <property type="molecule type" value="Genomic_DNA"/>
</dbReference>
<gene>
    <name evidence="3" type="ORF">EAS56_17805</name>
    <name evidence="2" type="ORF">XH91_07575</name>
</gene>
<sequence>MKPLCLEGLPRELGRAHGVALRQQIRSFLDDDLARLNRVLPRQIGLTTLGPEIAAYRREIAAAAPSLAEEIEGLAEGAEIAPDEAMLLQIRREVMGYSRLYTAGDCTTLCRRGDDGPVLAQTIDLNGDLEDQMVILRIAHRSSPRQVLLLSFTGLLGYLGLNSEGLAIGLNLVLGGTWGPGIPPYLAIRHLLDSCGDIDSCLDWLSRVRLASSRSLLLCDSQRSVTVELCDGQLSVRAGTTLVHTNHFLSEDFVAMDQMNPFSRNSSVRRLEACRAQLDRLGSHGGPEDYMALLCQEPICVSDTGNIRREKTVGAVVMLPKHGMLHVRRGNPALARTEKFCLAA</sequence>
<dbReference type="InterPro" id="IPR005079">
    <property type="entry name" value="Peptidase_C45_hydrolase"/>
</dbReference>
<evidence type="ECO:0000259" key="1">
    <source>
        <dbReference type="Pfam" id="PF03417"/>
    </source>
</evidence>
<dbReference type="PANTHER" id="PTHR34180">
    <property type="entry name" value="PEPTIDASE C45"/>
    <property type="match status" value="1"/>
</dbReference>
<dbReference type="SUPFAM" id="SSF56235">
    <property type="entry name" value="N-terminal nucleophile aminohydrolases (Ntn hydrolases)"/>
    <property type="match status" value="1"/>
</dbReference>
<dbReference type="InterPro" id="IPR029055">
    <property type="entry name" value="Ntn_hydrolases_N"/>
</dbReference>
<protein>
    <submittedName>
        <fullName evidence="2">Peptidase C45</fullName>
    </submittedName>
</protein>
<evidence type="ECO:0000313" key="3">
    <source>
        <dbReference type="EMBL" id="RXH12361.1"/>
    </source>
</evidence>
<accession>A0AAE5WY12</accession>
<dbReference type="InterPro" id="IPR047794">
    <property type="entry name" value="C45_proenzyme-like"/>
</dbReference>
<dbReference type="InterPro" id="IPR047801">
    <property type="entry name" value="Peptidase_C45"/>
</dbReference>
<dbReference type="Proteomes" id="UP000288972">
    <property type="component" value="Chromosome"/>
</dbReference>
<keyword evidence="5" id="KW-1185">Reference proteome</keyword>
<dbReference type="Gene3D" id="3.60.60.10">
    <property type="entry name" value="Penicillin V Acylase, Chain A"/>
    <property type="match status" value="1"/>
</dbReference>
<evidence type="ECO:0000313" key="5">
    <source>
        <dbReference type="Proteomes" id="UP000290401"/>
    </source>
</evidence>
<feature type="domain" description="Peptidase C45 hydrolase" evidence="1">
    <location>
        <begin position="112"/>
        <end position="294"/>
    </location>
</feature>